<reference evidence="2" key="1">
    <citation type="journal article" date="2022" name="G3 (Bethesda)">
        <title>Unveiling the complete genome sequence of Alicyclobacillus acidoterrestris DSM 3922T, a taint-producing strain.</title>
        <authorList>
            <person name="Leonardo I.C."/>
            <person name="Barreto Crespo M.T."/>
            <person name="Gaspar F.B."/>
        </authorList>
    </citation>
    <scope>NUCLEOTIDE SEQUENCE [LARGE SCALE GENOMIC DNA]</scope>
    <source>
        <strain evidence="2">DSM 3922</strain>
    </source>
</reference>
<dbReference type="KEGG" id="aaco:K1I37_20660"/>
<dbReference type="OrthoDB" id="2990639at2"/>
<dbReference type="Proteomes" id="UP000829401">
    <property type="component" value="Chromosome"/>
</dbReference>
<dbReference type="EMBL" id="CP080467">
    <property type="protein sequence ID" value="UNO48960.1"/>
    <property type="molecule type" value="Genomic_DNA"/>
</dbReference>
<sequence>MGEIKRMPVQLDAPVRKRNIYAQNTSDVKRLINSTINELRNGEIDSKTANAIGYLSNILLKVFESESVMSRLEEMDEQLLLLQQQIGHRS</sequence>
<dbReference type="AlphaFoldDB" id="T0BBJ0"/>
<protein>
    <submittedName>
        <fullName evidence="1">Uncharacterized protein</fullName>
    </submittedName>
</protein>
<evidence type="ECO:0000313" key="2">
    <source>
        <dbReference type="Proteomes" id="UP000829401"/>
    </source>
</evidence>
<name>T0BBJ0_ALIAG</name>
<gene>
    <name evidence="1" type="ORF">K1I37_20660</name>
</gene>
<evidence type="ECO:0000313" key="1">
    <source>
        <dbReference type="EMBL" id="UNO48960.1"/>
    </source>
</evidence>
<proteinExistence type="predicted"/>
<keyword evidence="2" id="KW-1185">Reference proteome</keyword>
<dbReference type="RefSeq" id="WP_021298561.1">
    <property type="nucleotide sequence ID" value="NZ_AURB01000195.1"/>
</dbReference>
<organism evidence="1 2">
    <name type="scientific">Alicyclobacillus acidoterrestris (strain ATCC 49025 / DSM 3922 / CIP 106132 / NCIMB 13137 / GD3B)</name>
    <dbReference type="NCBI Taxonomy" id="1356854"/>
    <lineage>
        <taxon>Bacteria</taxon>
        <taxon>Bacillati</taxon>
        <taxon>Bacillota</taxon>
        <taxon>Bacilli</taxon>
        <taxon>Bacillales</taxon>
        <taxon>Alicyclobacillaceae</taxon>
        <taxon>Alicyclobacillus</taxon>
    </lineage>
</organism>
<dbReference type="STRING" id="1356854.N007_17145"/>
<accession>T0BBJ0</accession>
<accession>A0A9E6ZFE2</accession>